<evidence type="ECO:0000313" key="1">
    <source>
        <dbReference type="EMBL" id="OXU26697.1"/>
    </source>
</evidence>
<keyword evidence="2" id="KW-1185">Reference proteome</keyword>
<gene>
    <name evidence="1" type="ORF">TSAR_016979</name>
</gene>
<sequence>KTEPFKSRVSYKYIKKFISQIAKVRKSRLFVTKVVLICTVKLAYERSECDKHGAKKDYFCHR</sequence>
<organism evidence="1 2">
    <name type="scientific">Trichomalopsis sarcophagae</name>
    <dbReference type="NCBI Taxonomy" id="543379"/>
    <lineage>
        <taxon>Eukaryota</taxon>
        <taxon>Metazoa</taxon>
        <taxon>Ecdysozoa</taxon>
        <taxon>Arthropoda</taxon>
        <taxon>Hexapoda</taxon>
        <taxon>Insecta</taxon>
        <taxon>Pterygota</taxon>
        <taxon>Neoptera</taxon>
        <taxon>Endopterygota</taxon>
        <taxon>Hymenoptera</taxon>
        <taxon>Apocrita</taxon>
        <taxon>Proctotrupomorpha</taxon>
        <taxon>Chalcidoidea</taxon>
        <taxon>Pteromalidae</taxon>
        <taxon>Pteromalinae</taxon>
        <taxon>Trichomalopsis</taxon>
    </lineage>
</organism>
<dbReference type="AlphaFoldDB" id="A0A232F8Q1"/>
<proteinExistence type="predicted"/>
<dbReference type="Proteomes" id="UP000215335">
    <property type="component" value="Unassembled WGS sequence"/>
</dbReference>
<protein>
    <submittedName>
        <fullName evidence="1">Uncharacterized protein</fullName>
    </submittedName>
</protein>
<accession>A0A232F8Q1</accession>
<feature type="non-terminal residue" evidence="1">
    <location>
        <position position="1"/>
    </location>
</feature>
<name>A0A232F8Q1_9HYME</name>
<reference evidence="1 2" key="1">
    <citation type="journal article" date="2017" name="Curr. Biol.">
        <title>The Evolution of Venom by Co-option of Single-Copy Genes.</title>
        <authorList>
            <person name="Martinson E.O."/>
            <person name="Mrinalini"/>
            <person name="Kelkar Y.D."/>
            <person name="Chang C.H."/>
            <person name="Werren J.H."/>
        </authorList>
    </citation>
    <scope>NUCLEOTIDE SEQUENCE [LARGE SCALE GENOMIC DNA]</scope>
    <source>
        <strain evidence="1 2">Alberta</strain>
        <tissue evidence="1">Whole body</tissue>
    </source>
</reference>
<dbReference type="EMBL" id="NNAY01000750">
    <property type="protein sequence ID" value="OXU26697.1"/>
    <property type="molecule type" value="Genomic_DNA"/>
</dbReference>
<comment type="caution">
    <text evidence="1">The sequence shown here is derived from an EMBL/GenBank/DDBJ whole genome shotgun (WGS) entry which is preliminary data.</text>
</comment>
<evidence type="ECO:0000313" key="2">
    <source>
        <dbReference type="Proteomes" id="UP000215335"/>
    </source>
</evidence>